<evidence type="ECO:0000256" key="1">
    <source>
        <dbReference type="SAM" id="MobiDB-lite"/>
    </source>
</evidence>
<protein>
    <submittedName>
        <fullName evidence="2">Uncharacterized protein</fullName>
    </submittedName>
</protein>
<comment type="caution">
    <text evidence="2">The sequence shown here is derived from an EMBL/GenBank/DDBJ whole genome shotgun (WGS) entry which is preliminary data.</text>
</comment>
<feature type="compositionally biased region" description="Low complexity" evidence="1">
    <location>
        <begin position="167"/>
        <end position="184"/>
    </location>
</feature>
<organism evidence="2 3">
    <name type="scientific">Lasiosphaeria ovina</name>
    <dbReference type="NCBI Taxonomy" id="92902"/>
    <lineage>
        <taxon>Eukaryota</taxon>
        <taxon>Fungi</taxon>
        <taxon>Dikarya</taxon>
        <taxon>Ascomycota</taxon>
        <taxon>Pezizomycotina</taxon>
        <taxon>Sordariomycetes</taxon>
        <taxon>Sordariomycetidae</taxon>
        <taxon>Sordariales</taxon>
        <taxon>Lasiosphaeriaceae</taxon>
        <taxon>Lasiosphaeria</taxon>
    </lineage>
</organism>
<dbReference type="AlphaFoldDB" id="A0AAE0NAY3"/>
<reference evidence="2" key="2">
    <citation type="submission" date="2023-06" db="EMBL/GenBank/DDBJ databases">
        <authorList>
            <consortium name="Lawrence Berkeley National Laboratory"/>
            <person name="Haridas S."/>
            <person name="Hensen N."/>
            <person name="Bonometti L."/>
            <person name="Westerberg I."/>
            <person name="Brannstrom I.O."/>
            <person name="Guillou S."/>
            <person name="Cros-Aarteil S."/>
            <person name="Calhoun S."/>
            <person name="Kuo A."/>
            <person name="Mondo S."/>
            <person name="Pangilinan J."/>
            <person name="Riley R."/>
            <person name="Labutti K."/>
            <person name="Andreopoulos B."/>
            <person name="Lipzen A."/>
            <person name="Chen C."/>
            <person name="Yanf M."/>
            <person name="Daum C."/>
            <person name="Ng V."/>
            <person name="Clum A."/>
            <person name="Steindorff A."/>
            <person name="Ohm R."/>
            <person name="Martin F."/>
            <person name="Silar P."/>
            <person name="Natvig D."/>
            <person name="Lalanne C."/>
            <person name="Gautier V."/>
            <person name="Ament-Velasquez S.L."/>
            <person name="Kruys A."/>
            <person name="Hutchinson M.I."/>
            <person name="Powell A.J."/>
            <person name="Barry K."/>
            <person name="Miller A.N."/>
            <person name="Grigoriev I.V."/>
            <person name="Debuchy R."/>
            <person name="Gladieux P."/>
            <person name="Thoren M.H."/>
            <person name="Johannesson H."/>
        </authorList>
    </citation>
    <scope>NUCLEOTIDE SEQUENCE</scope>
    <source>
        <strain evidence="2">CBS 958.72</strain>
    </source>
</reference>
<dbReference type="EMBL" id="JAULSN010000003">
    <property type="protein sequence ID" value="KAK3376588.1"/>
    <property type="molecule type" value="Genomic_DNA"/>
</dbReference>
<keyword evidence="3" id="KW-1185">Reference proteome</keyword>
<feature type="compositionally biased region" description="Low complexity" evidence="1">
    <location>
        <begin position="84"/>
        <end position="95"/>
    </location>
</feature>
<accession>A0AAE0NAY3</accession>
<feature type="region of interest" description="Disordered" evidence="1">
    <location>
        <begin position="1"/>
        <end position="60"/>
    </location>
</feature>
<sequence length="203" mass="20745">MSSSSNNSKYNTPPNANVDPPSGPGGTTEQQPPVLSFMAQMRTRDLVQATASPSDSARLQPYLANRSIRSMYTGGEFPAAARPSGYTSSSSSFGSPLVPPQTSSSGSTTNAAGTSSGTSSSSADKKVKDTATDDALAPKRPLKGILKKTPAYGSDPLANVAKPLPPISDGAGSSSSSDSGESPSYFDVITNYTRLPKKGGSSK</sequence>
<feature type="region of interest" description="Disordered" evidence="1">
    <location>
        <begin position="75"/>
        <end position="203"/>
    </location>
</feature>
<feature type="compositionally biased region" description="Polar residues" evidence="1">
    <location>
        <begin position="1"/>
        <end position="15"/>
    </location>
</feature>
<gene>
    <name evidence="2" type="ORF">B0T24DRAFT_700273</name>
</gene>
<dbReference type="Proteomes" id="UP001287356">
    <property type="component" value="Unassembled WGS sequence"/>
</dbReference>
<proteinExistence type="predicted"/>
<evidence type="ECO:0000313" key="2">
    <source>
        <dbReference type="EMBL" id="KAK3376588.1"/>
    </source>
</evidence>
<name>A0AAE0NAY3_9PEZI</name>
<reference evidence="2" key="1">
    <citation type="journal article" date="2023" name="Mol. Phylogenet. Evol.">
        <title>Genome-scale phylogeny and comparative genomics of the fungal order Sordariales.</title>
        <authorList>
            <person name="Hensen N."/>
            <person name="Bonometti L."/>
            <person name="Westerberg I."/>
            <person name="Brannstrom I.O."/>
            <person name="Guillou S."/>
            <person name="Cros-Aarteil S."/>
            <person name="Calhoun S."/>
            <person name="Haridas S."/>
            <person name="Kuo A."/>
            <person name="Mondo S."/>
            <person name="Pangilinan J."/>
            <person name="Riley R."/>
            <person name="LaButti K."/>
            <person name="Andreopoulos B."/>
            <person name="Lipzen A."/>
            <person name="Chen C."/>
            <person name="Yan M."/>
            <person name="Daum C."/>
            <person name="Ng V."/>
            <person name="Clum A."/>
            <person name="Steindorff A."/>
            <person name="Ohm R.A."/>
            <person name="Martin F."/>
            <person name="Silar P."/>
            <person name="Natvig D.O."/>
            <person name="Lalanne C."/>
            <person name="Gautier V."/>
            <person name="Ament-Velasquez S.L."/>
            <person name="Kruys A."/>
            <person name="Hutchinson M.I."/>
            <person name="Powell A.J."/>
            <person name="Barry K."/>
            <person name="Miller A.N."/>
            <person name="Grigoriev I.V."/>
            <person name="Debuchy R."/>
            <person name="Gladieux P."/>
            <person name="Hiltunen Thoren M."/>
            <person name="Johannesson H."/>
        </authorList>
    </citation>
    <scope>NUCLEOTIDE SEQUENCE</scope>
    <source>
        <strain evidence="2">CBS 958.72</strain>
    </source>
</reference>
<evidence type="ECO:0000313" key="3">
    <source>
        <dbReference type="Proteomes" id="UP001287356"/>
    </source>
</evidence>
<feature type="compositionally biased region" description="Low complexity" evidence="1">
    <location>
        <begin position="102"/>
        <end position="122"/>
    </location>
</feature>